<organism evidence="1 2">
    <name type="scientific">Morchella conica CCBAS932</name>
    <dbReference type="NCBI Taxonomy" id="1392247"/>
    <lineage>
        <taxon>Eukaryota</taxon>
        <taxon>Fungi</taxon>
        <taxon>Dikarya</taxon>
        <taxon>Ascomycota</taxon>
        <taxon>Pezizomycotina</taxon>
        <taxon>Pezizomycetes</taxon>
        <taxon>Pezizales</taxon>
        <taxon>Morchellaceae</taxon>
        <taxon>Morchella</taxon>
    </lineage>
</organism>
<dbReference type="EMBL" id="ML119126">
    <property type="protein sequence ID" value="RPB12824.1"/>
    <property type="molecule type" value="Genomic_DNA"/>
</dbReference>
<dbReference type="OrthoDB" id="2735536at2759"/>
<reference evidence="1 2" key="1">
    <citation type="journal article" date="2018" name="Nat. Ecol. Evol.">
        <title>Pezizomycetes genomes reveal the molecular basis of ectomycorrhizal truffle lifestyle.</title>
        <authorList>
            <person name="Murat C."/>
            <person name="Payen T."/>
            <person name="Noel B."/>
            <person name="Kuo A."/>
            <person name="Morin E."/>
            <person name="Chen J."/>
            <person name="Kohler A."/>
            <person name="Krizsan K."/>
            <person name="Balestrini R."/>
            <person name="Da Silva C."/>
            <person name="Montanini B."/>
            <person name="Hainaut M."/>
            <person name="Levati E."/>
            <person name="Barry K.W."/>
            <person name="Belfiori B."/>
            <person name="Cichocki N."/>
            <person name="Clum A."/>
            <person name="Dockter R.B."/>
            <person name="Fauchery L."/>
            <person name="Guy J."/>
            <person name="Iotti M."/>
            <person name="Le Tacon F."/>
            <person name="Lindquist E.A."/>
            <person name="Lipzen A."/>
            <person name="Malagnac F."/>
            <person name="Mello A."/>
            <person name="Molinier V."/>
            <person name="Miyauchi S."/>
            <person name="Poulain J."/>
            <person name="Riccioni C."/>
            <person name="Rubini A."/>
            <person name="Sitrit Y."/>
            <person name="Splivallo R."/>
            <person name="Traeger S."/>
            <person name="Wang M."/>
            <person name="Zifcakova L."/>
            <person name="Wipf D."/>
            <person name="Zambonelli A."/>
            <person name="Paolocci F."/>
            <person name="Nowrousian M."/>
            <person name="Ottonello S."/>
            <person name="Baldrian P."/>
            <person name="Spatafora J.W."/>
            <person name="Henrissat B."/>
            <person name="Nagy L.G."/>
            <person name="Aury J.M."/>
            <person name="Wincker P."/>
            <person name="Grigoriev I.V."/>
            <person name="Bonfante P."/>
            <person name="Martin F.M."/>
        </authorList>
    </citation>
    <scope>NUCLEOTIDE SEQUENCE [LARGE SCALE GENOMIC DNA]</scope>
    <source>
        <strain evidence="1 2">CCBAS932</strain>
    </source>
</reference>
<dbReference type="InParanoid" id="A0A3N4KQF2"/>
<gene>
    <name evidence="1" type="ORF">P167DRAFT_506044</name>
</gene>
<name>A0A3N4KQF2_9PEZI</name>
<accession>A0A3N4KQF2</accession>
<dbReference type="PANTHER" id="PTHR28058">
    <property type="entry name" value="37S RIBOSOMAL PROTEIN MRP51, MITOCHONDRIAL"/>
    <property type="match status" value="1"/>
</dbReference>
<dbReference type="GO" id="GO:0070124">
    <property type="term" value="P:mitochondrial translational initiation"/>
    <property type="evidence" value="ECO:0007669"/>
    <property type="project" value="TreeGrafter"/>
</dbReference>
<dbReference type="GO" id="GO:0005763">
    <property type="term" value="C:mitochondrial small ribosomal subunit"/>
    <property type="evidence" value="ECO:0007669"/>
    <property type="project" value="TreeGrafter"/>
</dbReference>
<dbReference type="PANTHER" id="PTHR28058:SF1">
    <property type="entry name" value="SMALL RIBOSOMAL SUBUNIT PROTEIN BS1M"/>
    <property type="match status" value="1"/>
</dbReference>
<sequence>MPPPVPPPPSYFLTNPDVAPHPTVQAITTPTSSHARGNWGLKRDLPTKTRYPFLRYTALDTLEHFTTYESASDDVLTLKKWQEMDVPILRGPTVETSALASMYTIRHSVFDFAPDAPHKECYTWRFKGPYIPDMPAGDFARYIETQVKPRRAEFREFPEVDLHQTHTPPTTAAASDAPVEVDMLALRADMFLLGRLVVAFLDLPTLTRPHRTHPSGGLHYTRSTAAMRNDPETGPQGEPKAVTGRYMNYSGAYGTMIGVGGFVAKSVDAMRMEDPLRLYNNRQHTRKYVPDRARLDALGRVLLD</sequence>
<keyword evidence="2" id="KW-1185">Reference proteome</keyword>
<dbReference type="Pfam" id="PF11709">
    <property type="entry name" value="Mit_ribos_Mrp51"/>
    <property type="match status" value="1"/>
</dbReference>
<dbReference type="InterPro" id="IPR016712">
    <property type="entry name" value="Rbsml_bS1m-like"/>
</dbReference>
<dbReference type="STRING" id="1392247.A0A3N4KQF2"/>
<evidence type="ECO:0000313" key="2">
    <source>
        <dbReference type="Proteomes" id="UP000277580"/>
    </source>
</evidence>
<dbReference type="GO" id="GO:0003735">
    <property type="term" value="F:structural constituent of ribosome"/>
    <property type="evidence" value="ECO:0007669"/>
    <property type="project" value="TreeGrafter"/>
</dbReference>
<dbReference type="AlphaFoldDB" id="A0A3N4KQF2"/>
<evidence type="ECO:0000313" key="1">
    <source>
        <dbReference type="EMBL" id="RPB12824.1"/>
    </source>
</evidence>
<protein>
    <submittedName>
        <fullName evidence="1">Uncharacterized protein</fullName>
    </submittedName>
</protein>
<dbReference type="Proteomes" id="UP000277580">
    <property type="component" value="Unassembled WGS sequence"/>
</dbReference>
<proteinExistence type="predicted"/>
<feature type="non-terminal residue" evidence="1">
    <location>
        <position position="304"/>
    </location>
</feature>